<gene>
    <name evidence="4" type="ORF">CCAM_LOCUS19519</name>
</gene>
<keyword evidence="5" id="KW-1185">Reference proteome</keyword>
<reference evidence="4 5" key="1">
    <citation type="submission" date="2018-04" db="EMBL/GenBank/DDBJ databases">
        <authorList>
            <person name="Vogel A."/>
        </authorList>
    </citation>
    <scope>NUCLEOTIDE SEQUENCE [LARGE SCALE GENOMIC DNA]</scope>
</reference>
<sequence>MPGQKRCRLRKQFPSSPPAHEDSRVRLDENIMALCHCQITDRGFADATDTVGPSIEVLRPTGIQTALDAPSGFFTVHLASLKKGLRFPLHPLLIEFLNVVDLLPCQLVPNSHRYIVGYLIRCKDIGVKPTLDHFLFTFKLTKGHKDWASYASLSQRSNKLFTNDKKGSTKDWKPFFVFVSTGPESPFTGSGLPSFRRIPCPPSDASLLSITRQLYGRGAVDIKEVVTEDSLARMGFEFVQDELRHQPELLRDIPGGNQPDLPRDAPEGGRDCGPFVEPQGLEREMDSDLLLGRFMAGKKRKRDATKQSKSKLSSSRGEDSPSREQTVIVVEDQEDAALETVTYEVATDGRSTRFSIPPPSPSLRDVQLETLITLPAEDRACILAGSKDDLNKMVLQRLSQATLGMIEVVDRRRDRQTAADEAMKAAEAKQKGLQEEVARLTRELEEKEGCFATLEAEKAFLASEIGPISARVAELEGEKTDLIQRLETERSDRVCHVEEAIESFKSSPDFSVVAMERMDKLAAEWLKTEPGA</sequence>
<name>A0A484LMP5_9ASTE</name>
<evidence type="ECO:0000259" key="3">
    <source>
        <dbReference type="Pfam" id="PF04195"/>
    </source>
</evidence>
<feature type="compositionally biased region" description="Basic residues" evidence="2">
    <location>
        <begin position="1"/>
        <end position="11"/>
    </location>
</feature>
<dbReference type="SUPFAM" id="SSF90257">
    <property type="entry name" value="Myosin rod fragments"/>
    <property type="match status" value="1"/>
</dbReference>
<protein>
    <recommendedName>
        <fullName evidence="3">Transposase (putative) gypsy type domain-containing protein</fullName>
    </recommendedName>
</protein>
<evidence type="ECO:0000256" key="2">
    <source>
        <dbReference type="SAM" id="MobiDB-lite"/>
    </source>
</evidence>
<feature type="region of interest" description="Disordered" evidence="2">
    <location>
        <begin position="1"/>
        <end position="22"/>
    </location>
</feature>
<accession>A0A484LMP5</accession>
<evidence type="ECO:0000313" key="4">
    <source>
        <dbReference type="EMBL" id="VFQ77743.1"/>
    </source>
</evidence>
<dbReference type="Pfam" id="PF04195">
    <property type="entry name" value="Transposase_28"/>
    <property type="match status" value="1"/>
</dbReference>
<dbReference type="OrthoDB" id="686887at2759"/>
<feature type="coiled-coil region" evidence="1">
    <location>
        <begin position="416"/>
        <end position="492"/>
    </location>
</feature>
<evidence type="ECO:0000256" key="1">
    <source>
        <dbReference type="SAM" id="Coils"/>
    </source>
</evidence>
<dbReference type="PANTHER" id="PTHR31099">
    <property type="entry name" value="OS06G0165300 PROTEIN"/>
    <property type="match status" value="1"/>
</dbReference>
<keyword evidence="1" id="KW-0175">Coiled coil</keyword>
<dbReference type="EMBL" id="OOIL02001701">
    <property type="protein sequence ID" value="VFQ77743.1"/>
    <property type="molecule type" value="Genomic_DNA"/>
</dbReference>
<proteinExistence type="predicted"/>
<dbReference type="InterPro" id="IPR007321">
    <property type="entry name" value="Transposase_28"/>
</dbReference>
<feature type="region of interest" description="Disordered" evidence="2">
    <location>
        <begin position="296"/>
        <end position="327"/>
    </location>
</feature>
<evidence type="ECO:0000313" key="5">
    <source>
        <dbReference type="Proteomes" id="UP000595140"/>
    </source>
</evidence>
<feature type="compositionally biased region" description="Basic and acidic residues" evidence="2">
    <location>
        <begin position="261"/>
        <end position="270"/>
    </location>
</feature>
<organism evidence="4 5">
    <name type="scientific">Cuscuta campestris</name>
    <dbReference type="NCBI Taxonomy" id="132261"/>
    <lineage>
        <taxon>Eukaryota</taxon>
        <taxon>Viridiplantae</taxon>
        <taxon>Streptophyta</taxon>
        <taxon>Embryophyta</taxon>
        <taxon>Tracheophyta</taxon>
        <taxon>Spermatophyta</taxon>
        <taxon>Magnoliopsida</taxon>
        <taxon>eudicotyledons</taxon>
        <taxon>Gunneridae</taxon>
        <taxon>Pentapetalae</taxon>
        <taxon>asterids</taxon>
        <taxon>lamiids</taxon>
        <taxon>Solanales</taxon>
        <taxon>Convolvulaceae</taxon>
        <taxon>Cuscuteae</taxon>
        <taxon>Cuscuta</taxon>
        <taxon>Cuscuta subgen. Grammica</taxon>
        <taxon>Cuscuta sect. Cleistogrammica</taxon>
    </lineage>
</organism>
<dbReference type="Proteomes" id="UP000595140">
    <property type="component" value="Unassembled WGS sequence"/>
</dbReference>
<dbReference type="AlphaFoldDB" id="A0A484LMP5"/>
<feature type="region of interest" description="Disordered" evidence="2">
    <location>
        <begin position="249"/>
        <end position="282"/>
    </location>
</feature>
<feature type="domain" description="Transposase (putative) gypsy type" evidence="3">
    <location>
        <begin position="77"/>
        <end position="140"/>
    </location>
</feature>
<dbReference type="PANTHER" id="PTHR31099:SF49">
    <property type="entry name" value="MYOSIN HEAVY CHAIN-LIKE PROTEIN"/>
    <property type="match status" value="1"/>
</dbReference>